<dbReference type="FunFam" id="2.60.260.20:FF:000004">
    <property type="entry name" value="Molecular chaperone DnaJ"/>
    <property type="match status" value="1"/>
</dbReference>
<evidence type="ECO:0000313" key="18">
    <source>
        <dbReference type="Proteomes" id="UP000195897"/>
    </source>
</evidence>
<protein>
    <recommendedName>
        <fullName evidence="12 13">Chaperone protein DnaJ</fullName>
    </recommendedName>
</protein>
<dbReference type="PROSITE" id="PS50076">
    <property type="entry name" value="DNAJ_2"/>
    <property type="match status" value="1"/>
</dbReference>
<feature type="binding site" evidence="13">
    <location>
        <position position="175"/>
    </location>
    <ligand>
        <name>Zn(2+)</name>
        <dbReference type="ChEBI" id="CHEBI:29105"/>
        <label>2</label>
    </ligand>
</feature>
<dbReference type="NCBIfam" id="NF008035">
    <property type="entry name" value="PRK10767.1"/>
    <property type="match status" value="1"/>
</dbReference>
<feature type="binding site" evidence="13">
    <location>
        <position position="198"/>
    </location>
    <ligand>
        <name>Zn(2+)</name>
        <dbReference type="ChEBI" id="CHEBI:29105"/>
        <label>2</label>
    </ligand>
</feature>
<dbReference type="Pfam" id="PF00684">
    <property type="entry name" value="DnaJ_CXXCXGXG"/>
    <property type="match status" value="1"/>
</dbReference>
<feature type="binding site" evidence="13">
    <location>
        <position position="172"/>
    </location>
    <ligand>
        <name>Zn(2+)</name>
        <dbReference type="ChEBI" id="CHEBI:29105"/>
        <label>2</label>
    </ligand>
</feature>
<evidence type="ECO:0000256" key="11">
    <source>
        <dbReference type="ARBA" id="ARBA00061004"/>
    </source>
</evidence>
<evidence type="ECO:0000256" key="13">
    <source>
        <dbReference type="HAMAP-Rule" id="MF_01152"/>
    </source>
</evidence>
<dbReference type="GO" id="GO:0031072">
    <property type="term" value="F:heat shock protein binding"/>
    <property type="evidence" value="ECO:0007669"/>
    <property type="project" value="InterPro"/>
</dbReference>
<dbReference type="FunFam" id="1.10.287.110:FF:000031">
    <property type="entry name" value="Molecular chaperone DnaJ"/>
    <property type="match status" value="1"/>
</dbReference>
<evidence type="ECO:0000256" key="14">
    <source>
        <dbReference type="PROSITE-ProRule" id="PRU00546"/>
    </source>
</evidence>
<comment type="cofactor">
    <cofactor evidence="13">
        <name>Zn(2+)</name>
        <dbReference type="ChEBI" id="CHEBI:29105"/>
    </cofactor>
    <text evidence="13">Binds 2 Zn(2+) ions per monomer.</text>
</comment>
<keyword evidence="6 13" id="KW-0677">Repeat</keyword>
<dbReference type="SMART" id="SM00271">
    <property type="entry name" value="DnaJ"/>
    <property type="match status" value="1"/>
</dbReference>
<dbReference type="InterPro" id="IPR002939">
    <property type="entry name" value="DnaJ_C"/>
</dbReference>
<keyword evidence="10 13" id="KW-0143">Chaperone</keyword>
<keyword evidence="7 13" id="KW-0863">Zinc-finger</keyword>
<dbReference type="CDD" id="cd10719">
    <property type="entry name" value="DnaJ_zf"/>
    <property type="match status" value="1"/>
</dbReference>
<evidence type="ECO:0000256" key="8">
    <source>
        <dbReference type="ARBA" id="ARBA00022833"/>
    </source>
</evidence>
<dbReference type="Pfam" id="PF01556">
    <property type="entry name" value="DnaJ_C"/>
    <property type="match status" value="1"/>
</dbReference>
<evidence type="ECO:0000256" key="10">
    <source>
        <dbReference type="ARBA" id="ARBA00023186"/>
    </source>
</evidence>
<feature type="repeat" description="CXXCXGXG motif" evidence="13">
    <location>
        <begin position="172"/>
        <end position="179"/>
    </location>
</feature>
<dbReference type="Gene3D" id="2.60.260.20">
    <property type="entry name" value="Urease metallochaperone UreE, N-terminal domain"/>
    <property type="match status" value="2"/>
</dbReference>
<feature type="repeat" description="CXXCXGXG motif" evidence="13">
    <location>
        <begin position="212"/>
        <end position="219"/>
    </location>
</feature>
<evidence type="ECO:0000259" key="15">
    <source>
        <dbReference type="PROSITE" id="PS50076"/>
    </source>
</evidence>
<dbReference type="SUPFAM" id="SSF46565">
    <property type="entry name" value="Chaperone J-domain"/>
    <property type="match status" value="1"/>
</dbReference>
<evidence type="ECO:0000256" key="12">
    <source>
        <dbReference type="ARBA" id="ARBA00067609"/>
    </source>
</evidence>
<dbReference type="PROSITE" id="PS00636">
    <property type="entry name" value="DNAJ_1"/>
    <property type="match status" value="1"/>
</dbReference>
<dbReference type="CDD" id="cd06257">
    <property type="entry name" value="DnaJ"/>
    <property type="match status" value="1"/>
</dbReference>
<proteinExistence type="inferred from homology"/>
<accession>A0A1Y4LBB6</accession>
<feature type="domain" description="J" evidence="15">
    <location>
        <begin position="6"/>
        <end position="71"/>
    </location>
</feature>
<evidence type="ECO:0000259" key="16">
    <source>
        <dbReference type="PROSITE" id="PS51188"/>
    </source>
</evidence>
<dbReference type="InterPro" id="IPR036869">
    <property type="entry name" value="J_dom_sf"/>
</dbReference>
<dbReference type="InterPro" id="IPR018253">
    <property type="entry name" value="DnaJ_domain_CS"/>
</dbReference>
<evidence type="ECO:0000256" key="5">
    <source>
        <dbReference type="ARBA" id="ARBA00022723"/>
    </source>
</evidence>
<evidence type="ECO:0000256" key="4">
    <source>
        <dbReference type="ARBA" id="ARBA00022705"/>
    </source>
</evidence>
<sequence>MADKRDYYEVLGVAKGASDDEIKKAHRKLAKKYHPDLNRDNPEAAEKFKELNEAYEVLSDKDKRAKYDQFGFAGVDPNYGAGQGGFGGGFGGFDMGDLGDIFGSFFGGGFGGSSSRSRRNAPQRGETLQQRIMLSFEEAAFGCEKEITINRTESCDECGGTGAEKGTSVETCSNCHGSGVVMQTQRTPLGMFQTQGACPNCRGTGKIIRKPCKKCGGTGKMRKSRTLKVKIPAGIDDGQSIQLRGQGNAGVNGGPSGDVIVTISIRPHPLFTRDGNNVICEIPISFPQAALGDTLQVPTIDGKVEYTIPEGTQTGTVFRLRGKGIQNVNGRGRGDQYVRVNIEVPTHLTDHQKHLLRDFEASTTDENQTQRKGFWDKVKDAFKGE</sequence>
<dbReference type="PANTHER" id="PTHR43096">
    <property type="entry name" value="DNAJ HOMOLOG 1, MITOCHONDRIAL-RELATED"/>
    <property type="match status" value="1"/>
</dbReference>
<gene>
    <name evidence="13" type="primary">dnaJ</name>
    <name evidence="17" type="ORF">B5F17_02050</name>
</gene>
<dbReference type="SUPFAM" id="SSF49493">
    <property type="entry name" value="HSP40/DnaJ peptide-binding domain"/>
    <property type="match status" value="2"/>
</dbReference>
<comment type="function">
    <text evidence="13">Participates actively in the response to hyperosmotic and heat shock by preventing the aggregation of stress-denatured proteins and by disaggregating proteins, also in an autonomous, DnaK-independent fashion. Unfolded proteins bind initially to DnaJ; upon interaction with the DnaJ-bound protein, DnaK hydrolyzes its bound ATP, resulting in the formation of a stable complex. GrpE releases ADP from DnaK; ATP binding to DnaK triggers the release of the substrate protein, thus completing the reaction cycle. Several rounds of ATP-dependent interactions between DnaJ, DnaK and GrpE are required for fully efficient folding. Also involved, together with DnaK and GrpE, in the DNA replication of plasmids through activation of initiation proteins.</text>
</comment>
<dbReference type="Gene3D" id="2.10.230.10">
    <property type="entry name" value="Heat shock protein DnaJ, cysteine-rich domain"/>
    <property type="match status" value="1"/>
</dbReference>
<comment type="domain">
    <text evidence="13">The J domain is necessary and sufficient to stimulate DnaK ATPase activity. Zinc center 1 plays an important role in the autonomous, DnaK-independent chaperone activity of DnaJ. Zinc center 2 is essential for interaction with DnaK and for DnaJ activity.</text>
</comment>
<keyword evidence="8 13" id="KW-0862">Zinc</keyword>
<comment type="caution">
    <text evidence="17">The sequence shown here is derived from an EMBL/GenBank/DDBJ whole genome shotgun (WGS) entry which is preliminary data.</text>
</comment>
<dbReference type="GO" id="GO:0042026">
    <property type="term" value="P:protein refolding"/>
    <property type="evidence" value="ECO:0007669"/>
    <property type="project" value="TreeGrafter"/>
</dbReference>
<dbReference type="InterPro" id="IPR012724">
    <property type="entry name" value="DnaJ"/>
</dbReference>
<feature type="zinc finger region" description="CR-type" evidence="14">
    <location>
        <begin position="142"/>
        <end position="224"/>
    </location>
</feature>
<dbReference type="GO" id="GO:0008270">
    <property type="term" value="F:zinc ion binding"/>
    <property type="evidence" value="ECO:0007669"/>
    <property type="project" value="UniProtKB-UniRule"/>
</dbReference>
<dbReference type="GO" id="GO:0051082">
    <property type="term" value="F:unfolded protein binding"/>
    <property type="evidence" value="ECO:0007669"/>
    <property type="project" value="UniProtKB-UniRule"/>
</dbReference>
<dbReference type="InterPro" id="IPR001305">
    <property type="entry name" value="HSP_DnaJ_Cys-rich_dom"/>
</dbReference>
<comment type="subunit">
    <text evidence="2 13">Homodimer.</text>
</comment>
<dbReference type="GO" id="GO:0005524">
    <property type="term" value="F:ATP binding"/>
    <property type="evidence" value="ECO:0007669"/>
    <property type="project" value="InterPro"/>
</dbReference>
<evidence type="ECO:0000256" key="9">
    <source>
        <dbReference type="ARBA" id="ARBA00023016"/>
    </source>
</evidence>
<feature type="binding site" evidence="13">
    <location>
        <position position="215"/>
    </location>
    <ligand>
        <name>Zn(2+)</name>
        <dbReference type="ChEBI" id="CHEBI:29105"/>
        <label>1</label>
    </ligand>
</feature>
<dbReference type="GO" id="GO:0005737">
    <property type="term" value="C:cytoplasm"/>
    <property type="evidence" value="ECO:0007669"/>
    <property type="project" value="UniProtKB-SubCell"/>
</dbReference>
<dbReference type="RefSeq" id="WP_087370245.1">
    <property type="nucleotide sequence ID" value="NZ_JBGKLX010000002.1"/>
</dbReference>
<keyword evidence="5 13" id="KW-0479">Metal-binding</keyword>
<evidence type="ECO:0000256" key="7">
    <source>
        <dbReference type="ARBA" id="ARBA00022771"/>
    </source>
</evidence>
<feature type="binding site" evidence="13">
    <location>
        <position position="212"/>
    </location>
    <ligand>
        <name>Zn(2+)</name>
        <dbReference type="ChEBI" id="CHEBI:29105"/>
        <label>1</label>
    </ligand>
</feature>
<dbReference type="GO" id="GO:0009408">
    <property type="term" value="P:response to heat"/>
    <property type="evidence" value="ECO:0007669"/>
    <property type="project" value="InterPro"/>
</dbReference>
<dbReference type="Pfam" id="PF00226">
    <property type="entry name" value="DnaJ"/>
    <property type="match status" value="1"/>
</dbReference>
<dbReference type="InterPro" id="IPR008971">
    <property type="entry name" value="HSP40/DnaJ_pept-bd"/>
</dbReference>
<dbReference type="AlphaFoldDB" id="A0A1Y4LBB6"/>
<name>A0A1Y4LBB6_9FIRM</name>
<dbReference type="InterPro" id="IPR001623">
    <property type="entry name" value="DnaJ_domain"/>
</dbReference>
<dbReference type="FunFam" id="2.10.230.10:FF:000002">
    <property type="entry name" value="Molecular chaperone DnaJ"/>
    <property type="match status" value="1"/>
</dbReference>
<feature type="binding site" evidence="13">
    <location>
        <position position="158"/>
    </location>
    <ligand>
        <name>Zn(2+)</name>
        <dbReference type="ChEBI" id="CHEBI:29105"/>
        <label>1</label>
    </ligand>
</feature>
<feature type="domain" description="CR-type" evidence="16">
    <location>
        <begin position="142"/>
        <end position="224"/>
    </location>
</feature>
<feature type="repeat" description="CXXCXGXG motif" evidence="13">
    <location>
        <begin position="198"/>
        <end position="205"/>
    </location>
</feature>
<dbReference type="InterPro" id="IPR036410">
    <property type="entry name" value="HSP_DnaJ_Cys-rich_dom_sf"/>
</dbReference>
<dbReference type="SUPFAM" id="SSF57938">
    <property type="entry name" value="DnaJ/Hsp40 cysteine-rich domain"/>
    <property type="match status" value="1"/>
</dbReference>
<comment type="subcellular location">
    <subcellularLocation>
        <location evidence="1 13">Cytoplasm</location>
    </subcellularLocation>
</comment>
<feature type="binding site" evidence="13">
    <location>
        <position position="155"/>
    </location>
    <ligand>
        <name>Zn(2+)</name>
        <dbReference type="ChEBI" id="CHEBI:29105"/>
        <label>1</label>
    </ligand>
</feature>
<keyword evidence="4 13" id="KW-0235">DNA replication</keyword>
<dbReference type="HAMAP" id="MF_01152">
    <property type="entry name" value="DnaJ"/>
    <property type="match status" value="1"/>
</dbReference>
<dbReference type="PANTHER" id="PTHR43096:SF48">
    <property type="entry name" value="CHAPERONE PROTEIN DNAJ"/>
    <property type="match status" value="1"/>
</dbReference>
<dbReference type="PRINTS" id="PR00625">
    <property type="entry name" value="JDOMAIN"/>
</dbReference>
<evidence type="ECO:0000313" key="17">
    <source>
        <dbReference type="EMBL" id="OUP54014.1"/>
    </source>
</evidence>
<evidence type="ECO:0000256" key="3">
    <source>
        <dbReference type="ARBA" id="ARBA00022490"/>
    </source>
</evidence>
<keyword evidence="3 13" id="KW-0963">Cytoplasm</keyword>
<dbReference type="PROSITE" id="PS51188">
    <property type="entry name" value="ZF_CR"/>
    <property type="match status" value="1"/>
</dbReference>
<dbReference type="Gene3D" id="1.10.287.110">
    <property type="entry name" value="DnaJ domain"/>
    <property type="match status" value="1"/>
</dbReference>
<evidence type="ECO:0000256" key="1">
    <source>
        <dbReference type="ARBA" id="ARBA00004496"/>
    </source>
</evidence>
<feature type="repeat" description="CXXCXGXG motif" evidence="13">
    <location>
        <begin position="155"/>
        <end position="162"/>
    </location>
</feature>
<dbReference type="CDD" id="cd10747">
    <property type="entry name" value="DnaJ_C"/>
    <property type="match status" value="1"/>
</dbReference>
<organism evidence="17 18">
    <name type="scientific">Butyricicoccus pullicaecorum</name>
    <dbReference type="NCBI Taxonomy" id="501571"/>
    <lineage>
        <taxon>Bacteria</taxon>
        <taxon>Bacillati</taxon>
        <taxon>Bacillota</taxon>
        <taxon>Clostridia</taxon>
        <taxon>Eubacteriales</taxon>
        <taxon>Butyricicoccaceae</taxon>
        <taxon>Butyricicoccus</taxon>
    </lineage>
</organism>
<dbReference type="EMBL" id="NFKK01000002">
    <property type="protein sequence ID" value="OUP54014.1"/>
    <property type="molecule type" value="Genomic_DNA"/>
</dbReference>
<evidence type="ECO:0000256" key="6">
    <source>
        <dbReference type="ARBA" id="ARBA00022737"/>
    </source>
</evidence>
<feature type="binding site" evidence="13">
    <location>
        <position position="201"/>
    </location>
    <ligand>
        <name>Zn(2+)</name>
        <dbReference type="ChEBI" id="CHEBI:29105"/>
        <label>2</label>
    </ligand>
</feature>
<dbReference type="GO" id="GO:0006260">
    <property type="term" value="P:DNA replication"/>
    <property type="evidence" value="ECO:0007669"/>
    <property type="project" value="UniProtKB-KW"/>
</dbReference>
<comment type="similarity">
    <text evidence="11 13">Belongs to the DnaJ family.</text>
</comment>
<evidence type="ECO:0000256" key="2">
    <source>
        <dbReference type="ARBA" id="ARBA00011738"/>
    </source>
</evidence>
<keyword evidence="9 13" id="KW-0346">Stress response</keyword>
<dbReference type="NCBIfam" id="TIGR02349">
    <property type="entry name" value="DnaJ_bact"/>
    <property type="match status" value="1"/>
</dbReference>
<reference evidence="18" key="1">
    <citation type="submission" date="2017-04" db="EMBL/GenBank/DDBJ databases">
        <title>Function of individual gut microbiota members based on whole genome sequencing of pure cultures obtained from chicken caecum.</title>
        <authorList>
            <person name="Medvecky M."/>
            <person name="Cejkova D."/>
            <person name="Polansky O."/>
            <person name="Karasova D."/>
            <person name="Kubasova T."/>
            <person name="Cizek A."/>
            <person name="Rychlik I."/>
        </authorList>
    </citation>
    <scope>NUCLEOTIDE SEQUENCE [LARGE SCALE GENOMIC DNA]</scope>
    <source>
        <strain evidence="18">An180</strain>
    </source>
</reference>
<dbReference type="Proteomes" id="UP000195897">
    <property type="component" value="Unassembled WGS sequence"/>
</dbReference>